<name>A0ABQ4KBM0_9BACI</name>
<organism evidence="1 2">
    <name type="scientific">Siminovitchia fordii</name>
    <dbReference type="NCBI Taxonomy" id="254759"/>
    <lineage>
        <taxon>Bacteria</taxon>
        <taxon>Bacillati</taxon>
        <taxon>Bacillota</taxon>
        <taxon>Bacilli</taxon>
        <taxon>Bacillales</taxon>
        <taxon>Bacillaceae</taxon>
        <taxon>Siminovitchia</taxon>
    </lineage>
</organism>
<dbReference type="Proteomes" id="UP000680279">
    <property type="component" value="Unassembled WGS sequence"/>
</dbReference>
<dbReference type="RefSeq" id="WP_212963890.1">
    <property type="nucleotide sequence ID" value="NZ_BOQT01000026.1"/>
</dbReference>
<proteinExistence type="predicted"/>
<protein>
    <submittedName>
        <fullName evidence="1">Uncharacterized protein</fullName>
    </submittedName>
</protein>
<accession>A0ABQ4KBM0</accession>
<gene>
    <name evidence="1" type="ORF">J1TS3_42580</name>
</gene>
<reference evidence="1 2" key="1">
    <citation type="submission" date="2021-03" db="EMBL/GenBank/DDBJ databases">
        <title>Antimicrobial resistance genes in bacteria isolated from Japanese honey, and their potential for conferring macrolide and lincosamide resistance in the American foulbrood pathogen Paenibacillus larvae.</title>
        <authorList>
            <person name="Okamoto M."/>
            <person name="Kumagai M."/>
            <person name="Kanamori H."/>
            <person name="Takamatsu D."/>
        </authorList>
    </citation>
    <scope>NUCLEOTIDE SEQUENCE [LARGE SCALE GENOMIC DNA]</scope>
    <source>
        <strain evidence="1 2">J1TS3</strain>
    </source>
</reference>
<evidence type="ECO:0000313" key="1">
    <source>
        <dbReference type="EMBL" id="GIN23124.1"/>
    </source>
</evidence>
<keyword evidence="2" id="KW-1185">Reference proteome</keyword>
<dbReference type="EMBL" id="BOQT01000026">
    <property type="protein sequence ID" value="GIN23124.1"/>
    <property type="molecule type" value="Genomic_DNA"/>
</dbReference>
<comment type="caution">
    <text evidence="1">The sequence shown here is derived from an EMBL/GenBank/DDBJ whole genome shotgun (WGS) entry which is preliminary data.</text>
</comment>
<sequence length="83" mass="9334">MPSITKNKYTVYSNISLVIATEIYAQDEEEAYATAQMELDDMLAIKNVHMSMDHVGGDVVTPKVCDFFINVDDVLESDESLRD</sequence>
<evidence type="ECO:0000313" key="2">
    <source>
        <dbReference type="Proteomes" id="UP000680279"/>
    </source>
</evidence>